<evidence type="ECO:0000313" key="2">
    <source>
        <dbReference type="EMBL" id="CAD8843979.1"/>
    </source>
</evidence>
<feature type="region of interest" description="Disordered" evidence="1">
    <location>
        <begin position="332"/>
        <end position="362"/>
    </location>
</feature>
<feature type="compositionally biased region" description="Basic and acidic residues" evidence="1">
    <location>
        <begin position="516"/>
        <end position="533"/>
    </location>
</feature>
<accession>A0A7S1A733</accession>
<feature type="region of interest" description="Disordered" evidence="1">
    <location>
        <begin position="623"/>
        <end position="705"/>
    </location>
</feature>
<dbReference type="Gene3D" id="3.80.10.10">
    <property type="entry name" value="Ribonuclease Inhibitor"/>
    <property type="match status" value="1"/>
</dbReference>
<gene>
    <name evidence="2" type="ORF">NSCI0253_LOCUS18329</name>
</gene>
<feature type="region of interest" description="Disordered" evidence="1">
    <location>
        <begin position="377"/>
        <end position="543"/>
    </location>
</feature>
<dbReference type="Pfam" id="PF13516">
    <property type="entry name" value="LRR_6"/>
    <property type="match status" value="2"/>
</dbReference>
<feature type="compositionally biased region" description="Basic residues" evidence="1">
    <location>
        <begin position="439"/>
        <end position="456"/>
    </location>
</feature>
<feature type="compositionally biased region" description="Basic residues" evidence="1">
    <location>
        <begin position="418"/>
        <end position="428"/>
    </location>
</feature>
<proteinExistence type="predicted"/>
<dbReference type="EMBL" id="HBFQ01025899">
    <property type="protein sequence ID" value="CAD8843979.1"/>
    <property type="molecule type" value="Transcribed_RNA"/>
</dbReference>
<feature type="compositionally biased region" description="Basic residues" evidence="1">
    <location>
        <begin position="484"/>
        <end position="515"/>
    </location>
</feature>
<dbReference type="InterPro" id="IPR032675">
    <property type="entry name" value="LRR_dom_sf"/>
</dbReference>
<feature type="compositionally biased region" description="Basic residues" evidence="1">
    <location>
        <begin position="463"/>
        <end position="476"/>
    </location>
</feature>
<evidence type="ECO:0000256" key="1">
    <source>
        <dbReference type="SAM" id="MobiDB-lite"/>
    </source>
</evidence>
<feature type="region of interest" description="Disordered" evidence="1">
    <location>
        <begin position="255"/>
        <end position="307"/>
    </location>
</feature>
<feature type="compositionally biased region" description="Low complexity" evidence="1">
    <location>
        <begin position="627"/>
        <end position="641"/>
    </location>
</feature>
<name>A0A7S1A733_NOCSC</name>
<sequence>MPAPLRGEDTKLSYSKKDYIDEDLESLPLKPTDYPYEEIDFSQNRLTAAGLRRVLDICSRCEKLKVLKIYKNVIDDSGAGALADFLKQCWTIEELHMSHNSLTGSGVETIVAAAAKSRLRNMNPLWLRLEQNKVSNPEETMRQLTRNYSVCARTDRQRCTVRTCTKGCKVHLPHFHLQSDDKTRRYSGDASWVREASPPDRWRDGWWDGWREHSRGRKRASFHEKKSTTRVRLEEAVKDRSPNWFRDEGEAKHALGWKSDGSDKALGSDGGGEKRPVNSLRQANSEEGHNRPVCGKTEEQDGTPRNAATATLARLELERRAKVELKGHPLMTDVKEELSQRDSEACSDSDLDTDSSSLSPSVKAPAAILPQCASPRASLATPQAETVAPVTWRPVPLRSPRASPRQGAPPRPSSPSPRARRSPSPRARRPSDLSTSRPGLRRPHHGRSPGRARQCRRLSGSPRWRRRVRSERRRCRESRFGVHLSRRRRRPPPRRGRSGGFGRRARSRTRSRRGRGRGDRRVRDRRPVRDSRNGRRHETRRFQPDLSREQCFFLDQRRPPRSQVVGADVVAKGTAGSAAFAPRKALERETVARRHSPRTYVLDSSAPIRRAVDRDASPIFAATVSSAPATRPKAAPRRPTAGMSSSELRSARSRTRTKDRDNKALPRSLSAPSISPAAQPKAAPTGAVAANPRVTEESDCDSEYTSCTAESEYTYSDQEALESTALAAGVSKP</sequence>
<dbReference type="InterPro" id="IPR001611">
    <property type="entry name" value="Leu-rich_rpt"/>
</dbReference>
<reference evidence="2" key="1">
    <citation type="submission" date="2021-01" db="EMBL/GenBank/DDBJ databases">
        <authorList>
            <person name="Corre E."/>
            <person name="Pelletier E."/>
            <person name="Niang G."/>
            <person name="Scheremetjew M."/>
            <person name="Finn R."/>
            <person name="Kale V."/>
            <person name="Holt S."/>
            <person name="Cochrane G."/>
            <person name="Meng A."/>
            <person name="Brown T."/>
            <person name="Cohen L."/>
        </authorList>
    </citation>
    <scope>NUCLEOTIDE SEQUENCE</scope>
</reference>
<organism evidence="2">
    <name type="scientific">Noctiluca scintillans</name>
    <name type="common">Sea sparkle</name>
    <name type="synonym">Red tide dinoflagellate</name>
    <dbReference type="NCBI Taxonomy" id="2966"/>
    <lineage>
        <taxon>Eukaryota</taxon>
        <taxon>Sar</taxon>
        <taxon>Alveolata</taxon>
        <taxon>Dinophyceae</taxon>
        <taxon>Noctilucales</taxon>
        <taxon>Noctilucaceae</taxon>
        <taxon>Noctiluca</taxon>
    </lineage>
</organism>
<dbReference type="AlphaFoldDB" id="A0A7S1A733"/>
<dbReference type="SUPFAM" id="SSF52047">
    <property type="entry name" value="RNI-like"/>
    <property type="match status" value="1"/>
</dbReference>
<protein>
    <submittedName>
        <fullName evidence="2">Uncharacterized protein</fullName>
    </submittedName>
</protein>
<feature type="compositionally biased region" description="Basic and acidic residues" evidence="1">
    <location>
        <begin position="332"/>
        <end position="344"/>
    </location>
</feature>